<evidence type="ECO:0000313" key="7">
    <source>
        <dbReference type="Proteomes" id="UP000676079"/>
    </source>
</evidence>
<keyword evidence="1" id="KW-0805">Transcription regulation</keyword>
<dbReference type="SUPFAM" id="SSF48498">
    <property type="entry name" value="Tetracyclin repressor-like, C-terminal domain"/>
    <property type="match status" value="1"/>
</dbReference>
<keyword evidence="2 4" id="KW-0238">DNA-binding</keyword>
<dbReference type="InterPro" id="IPR009057">
    <property type="entry name" value="Homeodomain-like_sf"/>
</dbReference>
<dbReference type="Pfam" id="PF00440">
    <property type="entry name" value="TetR_N"/>
    <property type="match status" value="1"/>
</dbReference>
<feature type="domain" description="HTH tetR-type" evidence="5">
    <location>
        <begin position="13"/>
        <end position="71"/>
    </location>
</feature>
<dbReference type="PROSITE" id="PS50977">
    <property type="entry name" value="HTH_TETR_2"/>
    <property type="match status" value="1"/>
</dbReference>
<proteinExistence type="predicted"/>
<evidence type="ECO:0000256" key="4">
    <source>
        <dbReference type="PROSITE-ProRule" id="PRU00335"/>
    </source>
</evidence>
<evidence type="ECO:0000256" key="1">
    <source>
        <dbReference type="ARBA" id="ARBA00023015"/>
    </source>
</evidence>
<evidence type="ECO:0000259" key="5">
    <source>
        <dbReference type="PROSITE" id="PS50977"/>
    </source>
</evidence>
<dbReference type="InterPro" id="IPR001647">
    <property type="entry name" value="HTH_TetR"/>
</dbReference>
<dbReference type="PANTHER" id="PTHR30055:SF234">
    <property type="entry name" value="HTH-TYPE TRANSCRIPTIONAL REGULATOR BETI"/>
    <property type="match status" value="1"/>
</dbReference>
<name>A0ABX8BDT9_9ACTN</name>
<evidence type="ECO:0000256" key="3">
    <source>
        <dbReference type="ARBA" id="ARBA00023163"/>
    </source>
</evidence>
<dbReference type="PANTHER" id="PTHR30055">
    <property type="entry name" value="HTH-TYPE TRANSCRIPTIONAL REGULATOR RUTR"/>
    <property type="match status" value="1"/>
</dbReference>
<dbReference type="RefSeq" id="WP_220561395.1">
    <property type="nucleotide sequence ID" value="NZ_CP074133.1"/>
</dbReference>
<protein>
    <submittedName>
        <fullName evidence="6">TetR/AcrR family transcriptional regulator</fullName>
    </submittedName>
</protein>
<reference evidence="6 7" key="1">
    <citation type="submission" date="2021-05" db="EMBL/GenBank/DDBJ databases">
        <title>Direct Submission.</title>
        <authorList>
            <person name="Li K."/>
            <person name="Gao J."/>
        </authorList>
    </citation>
    <scope>NUCLEOTIDE SEQUENCE [LARGE SCALE GENOMIC DNA]</scope>
    <source>
        <strain evidence="6 7">Mg02</strain>
    </source>
</reference>
<gene>
    <name evidence="6" type="ORF">KGD84_16795</name>
</gene>
<organism evidence="6 7">
    <name type="scientific">Nocardiopsis changdeensis</name>
    <dbReference type="NCBI Taxonomy" id="2831969"/>
    <lineage>
        <taxon>Bacteria</taxon>
        <taxon>Bacillati</taxon>
        <taxon>Actinomycetota</taxon>
        <taxon>Actinomycetes</taxon>
        <taxon>Streptosporangiales</taxon>
        <taxon>Nocardiopsidaceae</taxon>
        <taxon>Nocardiopsis</taxon>
    </lineage>
</organism>
<dbReference type="Proteomes" id="UP000676079">
    <property type="component" value="Chromosome"/>
</dbReference>
<dbReference type="Gene3D" id="1.10.357.10">
    <property type="entry name" value="Tetracycline Repressor, domain 2"/>
    <property type="match status" value="1"/>
</dbReference>
<evidence type="ECO:0000256" key="2">
    <source>
        <dbReference type="ARBA" id="ARBA00023125"/>
    </source>
</evidence>
<evidence type="ECO:0000313" key="6">
    <source>
        <dbReference type="EMBL" id="QUX20202.1"/>
    </source>
</evidence>
<feature type="DNA-binding region" description="H-T-H motif" evidence="4">
    <location>
        <begin position="34"/>
        <end position="53"/>
    </location>
</feature>
<keyword evidence="3" id="KW-0804">Transcription</keyword>
<accession>A0ABX8BDT9</accession>
<keyword evidence="7" id="KW-1185">Reference proteome</keyword>
<dbReference type="InterPro" id="IPR050109">
    <property type="entry name" value="HTH-type_TetR-like_transc_reg"/>
</dbReference>
<sequence length="193" mass="21173">MTTTDNPRSGARNRTRRAILAAAASVLGRDRNAPMAAVAEAADVGRSTLHRYFPDREKLVEATFEDSIAELGRVMEQVRPEEGPAEEALCRVVNGHVEVGDRILFAFGDTATVRRYGGLRSGEPEEPEVLVRLFERGQAEGVFDPDADPAWLVHVMWALLFTGLERARAGRISPQAVAPLVLRTLENGVTARR</sequence>
<dbReference type="EMBL" id="CP074133">
    <property type="protein sequence ID" value="QUX20202.1"/>
    <property type="molecule type" value="Genomic_DNA"/>
</dbReference>
<dbReference type="SUPFAM" id="SSF46689">
    <property type="entry name" value="Homeodomain-like"/>
    <property type="match status" value="1"/>
</dbReference>
<dbReference type="InterPro" id="IPR036271">
    <property type="entry name" value="Tet_transcr_reg_TetR-rel_C_sf"/>
</dbReference>